<evidence type="ECO:0000313" key="5">
    <source>
        <dbReference type="Proteomes" id="UP001163328"/>
    </source>
</evidence>
<evidence type="ECO:0000256" key="2">
    <source>
        <dbReference type="RuleBase" id="RU003476"/>
    </source>
</evidence>
<dbReference type="InterPro" id="IPR000086">
    <property type="entry name" value="NUDIX_hydrolase_dom"/>
</dbReference>
<dbReference type="PROSITE" id="PS51462">
    <property type="entry name" value="NUDIX"/>
    <property type="match status" value="1"/>
</dbReference>
<keyword evidence="1 2" id="KW-0378">Hydrolase</keyword>
<evidence type="ECO:0000256" key="1">
    <source>
        <dbReference type="ARBA" id="ARBA00022801"/>
    </source>
</evidence>
<dbReference type="SUPFAM" id="SSF55811">
    <property type="entry name" value="Nudix"/>
    <property type="match status" value="1"/>
</dbReference>
<dbReference type="CDD" id="cd03673">
    <property type="entry name" value="NUDIX_Ap6A_hydrolase"/>
    <property type="match status" value="1"/>
</dbReference>
<dbReference type="EMBL" id="CP081495">
    <property type="protein sequence ID" value="UYW01825.1"/>
    <property type="molecule type" value="Genomic_DNA"/>
</dbReference>
<gene>
    <name evidence="4" type="ORF">K5I29_02590</name>
</gene>
<feature type="domain" description="Nudix hydrolase" evidence="3">
    <location>
        <begin position="67"/>
        <end position="196"/>
    </location>
</feature>
<dbReference type="PRINTS" id="PR00502">
    <property type="entry name" value="NUDIXFAMILY"/>
</dbReference>
<accession>A0ABY6M308</accession>
<dbReference type="PROSITE" id="PS00893">
    <property type="entry name" value="NUDIX_BOX"/>
    <property type="match status" value="1"/>
</dbReference>
<dbReference type="Proteomes" id="UP001163328">
    <property type="component" value="Chromosome"/>
</dbReference>
<sequence>MYKVFINDKPLLLTNKVVKETDFEIFLLESIDLDQLFIKIFQNKIKNPVLYHPNEKVLLKLFKSKIPVVKAAGGLVYNKAGDVLFIKRQGKWDLPKGHIEKKENKKDAALREVEEETGVNQLSIDYKIGKTYHVFKRNGVFKLKQTVWYKMDSGFSGELIPQTEEDIEDVQWIPIEKVSQTAENSYANIRLLLQMNAKKLLKKASKK</sequence>
<keyword evidence="5" id="KW-1185">Reference proteome</keyword>
<name>A0ABY6M308_9FLAO</name>
<evidence type="ECO:0000313" key="4">
    <source>
        <dbReference type="EMBL" id="UYW01825.1"/>
    </source>
</evidence>
<evidence type="ECO:0000259" key="3">
    <source>
        <dbReference type="PROSITE" id="PS51462"/>
    </source>
</evidence>
<dbReference type="RefSeq" id="WP_264434299.1">
    <property type="nucleotide sequence ID" value="NZ_CP081495.1"/>
</dbReference>
<proteinExistence type="inferred from homology"/>
<dbReference type="InterPro" id="IPR020476">
    <property type="entry name" value="Nudix_hydrolase"/>
</dbReference>
<dbReference type="Gene3D" id="3.90.79.10">
    <property type="entry name" value="Nucleoside Triphosphate Pyrophosphohydrolase"/>
    <property type="match status" value="1"/>
</dbReference>
<dbReference type="InterPro" id="IPR015797">
    <property type="entry name" value="NUDIX_hydrolase-like_dom_sf"/>
</dbReference>
<dbReference type="InterPro" id="IPR020084">
    <property type="entry name" value="NUDIX_hydrolase_CS"/>
</dbReference>
<reference evidence="4" key="1">
    <citation type="submission" date="2021-08" db="EMBL/GenBank/DDBJ databases">
        <title>Flavobacterium sp. strain CC-SYL302.</title>
        <authorList>
            <person name="Lin S.-Y."/>
            <person name="Lee T.-H."/>
            <person name="Young C.-C."/>
        </authorList>
    </citation>
    <scope>NUCLEOTIDE SEQUENCE</scope>
    <source>
        <strain evidence="4">CC-SYL302</strain>
    </source>
</reference>
<protein>
    <submittedName>
        <fullName evidence="4">NUDIX domain-containing protein</fullName>
    </submittedName>
</protein>
<comment type="similarity">
    <text evidence="2">Belongs to the Nudix hydrolase family.</text>
</comment>
<dbReference type="Pfam" id="PF00293">
    <property type="entry name" value="NUDIX"/>
    <property type="match status" value="1"/>
</dbReference>
<organism evidence="4 5">
    <name type="scientific">Flavobacterium agricola</name>
    <dbReference type="NCBI Taxonomy" id="2870839"/>
    <lineage>
        <taxon>Bacteria</taxon>
        <taxon>Pseudomonadati</taxon>
        <taxon>Bacteroidota</taxon>
        <taxon>Flavobacteriia</taxon>
        <taxon>Flavobacteriales</taxon>
        <taxon>Flavobacteriaceae</taxon>
        <taxon>Flavobacterium</taxon>
    </lineage>
</organism>
<dbReference type="PANTHER" id="PTHR43736:SF1">
    <property type="entry name" value="DIHYDRONEOPTERIN TRIPHOSPHATE DIPHOSPHATASE"/>
    <property type="match status" value="1"/>
</dbReference>
<dbReference type="PANTHER" id="PTHR43736">
    <property type="entry name" value="ADP-RIBOSE PYROPHOSPHATASE"/>
    <property type="match status" value="1"/>
</dbReference>